<reference evidence="7" key="1">
    <citation type="journal article" date="2019" name="Int. J. Syst. Evol. Microbiol.">
        <title>The Global Catalogue of Microorganisms (GCM) 10K type strain sequencing project: providing services to taxonomists for standard genome sequencing and annotation.</title>
        <authorList>
            <consortium name="The Broad Institute Genomics Platform"/>
            <consortium name="The Broad Institute Genome Sequencing Center for Infectious Disease"/>
            <person name="Wu L."/>
            <person name="Ma J."/>
        </authorList>
    </citation>
    <scope>NUCLEOTIDE SEQUENCE [LARGE SCALE GENOMIC DNA]</scope>
    <source>
        <strain evidence="7">KCTC 42805</strain>
    </source>
</reference>
<gene>
    <name evidence="6" type="ORF">ACFSUS_13930</name>
</gene>
<dbReference type="InterPro" id="IPR047589">
    <property type="entry name" value="DUF11_rpt"/>
</dbReference>
<dbReference type="Pfam" id="PF13585">
    <property type="entry name" value="CHU_C"/>
    <property type="match status" value="1"/>
</dbReference>
<comment type="caution">
    <text evidence="6">The sequence shown here is derived from an EMBL/GenBank/DDBJ whole genome shotgun (WGS) entry which is preliminary data.</text>
</comment>
<feature type="domain" description="Ig-like" evidence="5">
    <location>
        <begin position="1159"/>
        <end position="1252"/>
    </location>
</feature>
<evidence type="ECO:0000256" key="3">
    <source>
        <dbReference type="ARBA" id="ARBA00022729"/>
    </source>
</evidence>
<keyword evidence="3" id="KW-0732">Signal</keyword>
<keyword evidence="7" id="KW-1185">Reference proteome</keyword>
<dbReference type="NCBIfam" id="TIGR01451">
    <property type="entry name" value="B_ant_repeat"/>
    <property type="match status" value="5"/>
</dbReference>
<evidence type="ECO:0000256" key="4">
    <source>
        <dbReference type="SAM" id="MobiDB-lite"/>
    </source>
</evidence>
<evidence type="ECO:0000256" key="2">
    <source>
        <dbReference type="ARBA" id="ARBA00022525"/>
    </source>
</evidence>
<evidence type="ECO:0000256" key="1">
    <source>
        <dbReference type="ARBA" id="ARBA00004613"/>
    </source>
</evidence>
<dbReference type="PROSITE" id="PS50835">
    <property type="entry name" value="IG_LIKE"/>
    <property type="match status" value="1"/>
</dbReference>
<dbReference type="InterPro" id="IPR026341">
    <property type="entry name" value="T9SS_type_B"/>
</dbReference>
<evidence type="ECO:0000313" key="6">
    <source>
        <dbReference type="EMBL" id="MFD2571740.1"/>
    </source>
</evidence>
<organism evidence="6 7">
    <name type="scientific">Spirosoma soli</name>
    <dbReference type="NCBI Taxonomy" id="1770529"/>
    <lineage>
        <taxon>Bacteria</taxon>
        <taxon>Pseudomonadati</taxon>
        <taxon>Bacteroidota</taxon>
        <taxon>Cytophagia</taxon>
        <taxon>Cytophagales</taxon>
        <taxon>Cytophagaceae</taxon>
        <taxon>Spirosoma</taxon>
    </lineage>
</organism>
<accession>A0ABW5M3Y9</accession>
<dbReference type="Pfam" id="PF19081">
    <property type="entry name" value="Ig_7"/>
    <property type="match status" value="2"/>
</dbReference>
<dbReference type="Pfam" id="PF01345">
    <property type="entry name" value="DUF11"/>
    <property type="match status" value="5"/>
</dbReference>
<dbReference type="EMBL" id="JBHULN010000007">
    <property type="protein sequence ID" value="MFD2571740.1"/>
    <property type="molecule type" value="Genomic_DNA"/>
</dbReference>
<dbReference type="Pfam" id="PF05345">
    <property type="entry name" value="He_PIG"/>
    <property type="match status" value="1"/>
</dbReference>
<dbReference type="InterPro" id="IPR044023">
    <property type="entry name" value="Ig_7"/>
</dbReference>
<dbReference type="SUPFAM" id="SSF117074">
    <property type="entry name" value="Hypothetical protein PA1324"/>
    <property type="match status" value="3"/>
</dbReference>
<feature type="region of interest" description="Disordered" evidence="4">
    <location>
        <begin position="525"/>
        <end position="555"/>
    </location>
</feature>
<keyword evidence="2" id="KW-0964">Secreted</keyword>
<dbReference type="InterPro" id="IPR015919">
    <property type="entry name" value="Cadherin-like_sf"/>
</dbReference>
<name>A0ABW5M3Y9_9BACT</name>
<dbReference type="Pfam" id="PF17210">
    <property type="entry name" value="SdrD_B"/>
    <property type="match status" value="3"/>
</dbReference>
<proteinExistence type="predicted"/>
<evidence type="ECO:0000313" key="7">
    <source>
        <dbReference type="Proteomes" id="UP001597469"/>
    </source>
</evidence>
<dbReference type="InterPro" id="IPR051172">
    <property type="entry name" value="Chlamydia_OmcB"/>
</dbReference>
<protein>
    <submittedName>
        <fullName evidence="6">SdrD B-like domain-containing protein</fullName>
    </submittedName>
</protein>
<dbReference type="SUPFAM" id="SSF49313">
    <property type="entry name" value="Cadherin-like"/>
    <property type="match status" value="1"/>
</dbReference>
<feature type="region of interest" description="Disordered" evidence="4">
    <location>
        <begin position="3053"/>
        <end position="3078"/>
    </location>
</feature>
<comment type="subcellular location">
    <subcellularLocation>
        <location evidence="1">Secreted</location>
    </subcellularLocation>
</comment>
<dbReference type="Gene3D" id="2.60.40.10">
    <property type="entry name" value="Immunoglobulins"/>
    <property type="match status" value="6"/>
</dbReference>
<dbReference type="InterPro" id="IPR001434">
    <property type="entry name" value="OmcB-like_DUF11"/>
</dbReference>
<dbReference type="Proteomes" id="UP001597469">
    <property type="component" value="Unassembled WGS sequence"/>
</dbReference>
<evidence type="ECO:0000259" key="5">
    <source>
        <dbReference type="PROSITE" id="PS50835"/>
    </source>
</evidence>
<feature type="region of interest" description="Disordered" evidence="4">
    <location>
        <begin position="3542"/>
        <end position="3568"/>
    </location>
</feature>
<dbReference type="InterPro" id="IPR033764">
    <property type="entry name" value="Sdr_B"/>
</dbReference>
<dbReference type="PANTHER" id="PTHR34819:SF3">
    <property type="entry name" value="CELL SURFACE PROTEIN"/>
    <property type="match status" value="1"/>
</dbReference>
<feature type="compositionally biased region" description="Polar residues" evidence="4">
    <location>
        <begin position="3542"/>
        <end position="3560"/>
    </location>
</feature>
<dbReference type="PANTHER" id="PTHR34819">
    <property type="entry name" value="LARGE CYSTEINE-RICH PERIPLASMIC PROTEIN OMCB"/>
    <property type="match status" value="1"/>
</dbReference>
<feature type="region of interest" description="Disordered" evidence="4">
    <location>
        <begin position="264"/>
        <end position="294"/>
    </location>
</feature>
<dbReference type="InterPro" id="IPR013783">
    <property type="entry name" value="Ig-like_fold"/>
</dbReference>
<sequence length="3669" mass="374244">MGSDLTDSDIVGGITGPITLTLGENNTSVDAGFFVPSASLGDLVFFDTNRNGIQDNGEVGVPNVTVSLLGGLTGPISTTTNASGLYSFTGLTPGTSYTVVFNTASLPSGFTLTSALSGTNTALDSDADPTTGATAPIILAAGENNTSIDAGVKPNRFDLALSKALVSQGPFNPGDNITYTLTLTNQGNLTAYNVVVADMTPPGLTAQAGGSFSSVVSGVATTTIAGPIEPGQSVSLTLLASIDANFTGGNLRNVGEIMAADDNLISGDAPPFDDDSSPGNNDAGEDDRGTADLPIGQRATLGNFVFFDTNGNGVQDTGEEGVPNVTVSLLGGVGGVVSTTTNASGLYSFTGLTPGTSYTVVFNTASLPSGFTLTSALSGTNTALDSDADPTTGATAPIILAAGENNTSIDAGVKPNRFDLALSKALVSQGPFNPGDNITYTLTLTNQGNLTAYNVVVADMTPPGLTAQAGGSFSSVVSGVATTTIAGPIEPGQSVSLTLLASIDANFTGGNLRNVGEIMAADDNLISGDAPPFDDDSSPGNNDAGEDDRGTADLPIGQRATLGNFVFFDTNGNGVQDTGEEGVPNVTVSLLGGVGGVVSTTTNASGLYSFTGLTPGTSYTVVFNTASLPSGFTLTSALSGTNTALDSDADPTTGATAPISLTAGENNLSVDAGVKLIPVYDVAIAKTVISAAPYNAGGQLTYQLTVTNNSNQPVYNVRVNDVLPAQVSFVSGDGFAASGPSSVSALVAGPISASGSVSLTLTAQISPSYSGTAVQNIAVVSRYTSTTDANGPVPVDTTPANNTATVTTPIGLAPVIQLTITDPAVCNPTTNVYSTTGTVTLVNTPSGTLTITDNGVLIATIPVTAGQTSAAFSATGISGSLPASRTLVATLATLTASTTYAVPTSCTVCSQIALAPLTLSNGQISAAYSQTLTATGGTAPYLYIVSAGTLPAGLSLNATTGVLSGTPTAATVANFTVVVSDSKSCTGTAPYSLSVGVACPTDYSIVVSNSTTICNGDSIRLVATTAVPNSRIRWYLTPTGGTAIATVQSAEAITVSPTGTTTYYVEVATADSCKSTRVPVVVTVTTVSAPIVVGTVRNTCPATTANLATVQIQNTTAGLTYEWYTSQTRSQATRVTNLTAVGAGQYYLFAKSGNCYSDPTVVTVNIVSCDCQNPAGVNVGPGVIACSGDLIPLQAALSGSATSVTWSSNGTGTFSSPSSLTSTYTPSAADIASGSVLITATTNDPDGAGVCTPGTNSLLVKINKRPEAPVGVACDDTLVCQGSSTKLIGFAPGFRINWYDQNNTLIGTTESGGKQVVTPSRAGAVVYFAEAVSLDGCVSTTRSSVTVTVGTCLANLAVVKKIETAGPYSIGQKVTYSLTVSNKGKIAATSVKVTDLLPASLGYVSSTPSGVYNAGTGVWTVGSLAVGSDRSLLIETTINAAGSIKNLATVSSPENDPNFALDDTSSVTIRTVDCAVRPPLITCAITEICKGGSTTLQATNCEGGTVRWSDGKTGLTVSVSPTQTTTYTASCVVGSCTSAASNSIVVTVLDPQIPTITASAENVCPGTSVTLTAAGCAGGTIEWSENAQKGASIVVTPNTRTTYTAQCRIGSCLSSPATKTIGISPDLPTPTIVCSTTTACPGEPVTLTVNNCVGSPVWSSTTQTTGSIIVTPTVGNNSYSVYCKNGACVSKSSPVYTIQVVAPVIPTITASADSICAKGQVILTATGCNGTVLWNVAGQTGASITVNPEATTSYYAQCRYRTCLSEPSNTATVTVVTPAAPIIQMNPVKPIICSGEKVVLTADNCAGTVKWYGVNRVGASIEIMPTETMEYYATCTQGSCESEASNKIRITVNKSTAPAPTVAASTTALCNGGVVSLSATGCTGTVLWSDGQTGPIVSVTVTPTNSEFYAVCKTAETCATGKSNTVKVTVTPVPAPTVTCSASAVCSGEEVTLTVNNCQGTPYWSTGETTTTIVVSPTMTTGYSVYCQNGVCKSETSPTYTIAVTPVPVPTIVASASAVEPGGTITLTATGCTGEVIWSANDINGNNKGASIVVRPEGRQTYYAQCRFRECLSDPSAALTLNAGDDCVAKAGTLVATNATVCVGANGQTLISAATNGGLVQPASYSVVYVLTKGPELVVMQTSATPQFNVGTEAGNYTIHTLVYNANPADKNYLDLSVIKPGVTTGADVVKLIADRNVCAELDVAGAKVVVNSMAPPVLSASSPTVCYGSSVTLTAAGCEGGIINWSDGSVGQAIQKTVISDLSLRATCTVNGCVSGLSTAINVTVGTPAIPAVVSSKPSICLGEPVSLTAIGCEGGTYVWSDPASTTSSVLTVTPTMTSQYRVRCKIGECLSEWSAYNTVQVGAPAAPTISIVGATGTSSATVCFGAPVTLIATGCSNDSYVTWSNNMVGNSITVSPANTASYTARCCTSNQCKSEASNAIAIAVLPKVAQPTVVNKTNTCPFNTVDLTTAVTSTATTTGGVFEFYTSASLGLESKVGNPAAVGTGTYYVVEKTANGCYSLPVAIHVQINTCDVQVPCDPQNPATADAGADASICAAKTYQLAGKLGGAGKVAYWTTSGNGTFSNPYALDAVYTASAEDVMSGKVTLTLSVSTNNASCPVATDQMILTVEGSKTIPVVSVLGNTNFCYGDSVRLKAPDGAAGYRWSNNATSQTIVVKSSGEYSVQLLDPKGCTSVKSANVAVNVAEPVLPPIVSNLRNTCPSKIVDLTKALASTNAGSSYIYRICECTTSNVIMRPDSVCEGTYWVVERAASGCVSAPSKIEVKVFNCATDTLKADVSITKTVNTPTVNNGQPVIYTIKVENMGPHTAKNIDVRDVLPKGLELITEPTATYKVSNGVVTKRIDSLRAGQSTSFAVVARVVEKGAIVNKAEITYLDQNDPNLANNSSSVTVQDTSSAKPGLIGLAKAVLGTPMAVGDSLIKVSYGFVVTNFGDDTLRNVEVVDDLAYFFRPNTVVAANVTLGTGSTLKSNANFTGIGNNANMLDSTSYLAPGRSHTIRLDVTVQRTAGDTTMAFQNIASASAINSVTMVSDLSMNGGDSDPDGDGDPTNNTGVSSFTLGAEQPEGPSIGLALGVVKVVKQPDSSYNVTYKATIKNFGTVDLYGISLTDSLVKAFAAPVSYSVVGAPVVGAGSSLVVNANYNGNDQSNLLANTSRLMAGEQDTLLITVNVKPNGNNGPFYSSATVVARTMDSTQTVTDISNSGFDPTPLGSISTAVRFDLPQALLGVAKSVGTPTLVEEGVYDIPYTIELTNLGTVPLKKVQVVDNLSQAFTNGALIVSNRIAVKAGPGLTVDSVYTGQGLITKMLVDSLSNLPAGASSSLSFTVRVNVKSADSLTFYNTAKATAMTESNEVVEDMSTAGTNYDPDNDLDPRNNSEPTPIVLNNLSTTSYIGVAMAVSDTVRKADGSFDVTYQIVVKNYGPDPLTHVALSDSLSKVFNSQTGASYSVVKAPITTSTGSTLKLNTNFDGSADPMIVLGDSTSSLAVGKVDTILVVVNVVSNGSTTTFLNTVYAQARAKTGNVTDVSTNGLAPDLNGNNNPTDQNEREATPLSLPPTLSSIFIPEGFSPNNDGINDLFVIRGTTGLTVSLDVYNRWGHLVYESANYQNDWDGKPNTGIAISSNASGVPDGTYYYVIKTSDGRKFVRYMTINR</sequence>
<dbReference type="NCBIfam" id="TIGR04131">
    <property type="entry name" value="Bac_Flav_CTERM"/>
    <property type="match status" value="1"/>
</dbReference>
<dbReference type="InterPro" id="IPR007110">
    <property type="entry name" value="Ig-like_dom"/>
</dbReference>